<dbReference type="AlphaFoldDB" id="M8BL25"/>
<proteinExistence type="predicted"/>
<protein>
    <recommendedName>
        <fullName evidence="1">KIB1-4 beta-propeller domain-containing protein</fullName>
    </recommendedName>
</protein>
<dbReference type="Pfam" id="PF03478">
    <property type="entry name" value="Beta-prop_KIB1-4"/>
    <property type="match status" value="1"/>
</dbReference>
<dbReference type="EnsemblPlants" id="EMT22518">
    <property type="protein sequence ID" value="EMT22518"/>
    <property type="gene ID" value="F775_20028"/>
</dbReference>
<sequence>MVRVRVASPLGRVRFTAVCRSWRAAAFQQPTPPALPLLLLSPVDRCTVNEKCLIYCAEEGGILQVPLSEKQRHFRLTDDYEQDFIWKIVFSKVPTSGDCILVAMTAGRKVALCKIGCPDGGWTIQGCDMEPVGDIIFCREELYGLAHSKTLCTFDIGVNEDGAPIVTAAYPMDVRRGGDPMCISWFLDDVSYICELNAMLLQGGANKEEYVTKSEYGDLMFHRKDQSVDNVGADVESILSVRYYIKGGHHLPMWCLPPDF</sequence>
<evidence type="ECO:0000259" key="1">
    <source>
        <dbReference type="Pfam" id="PF03478"/>
    </source>
</evidence>
<dbReference type="PANTHER" id="PTHR33110:SF38">
    <property type="entry name" value="DUF295 DOMAIN-CONTAINING PROTEIN"/>
    <property type="match status" value="1"/>
</dbReference>
<dbReference type="PANTHER" id="PTHR33110">
    <property type="entry name" value="F-BOX/KELCH-REPEAT PROTEIN-RELATED"/>
    <property type="match status" value="1"/>
</dbReference>
<accession>M8BL25</accession>
<feature type="domain" description="KIB1-4 beta-propeller" evidence="1">
    <location>
        <begin position="37"/>
        <end position="201"/>
    </location>
</feature>
<evidence type="ECO:0000313" key="2">
    <source>
        <dbReference type="EnsemblPlants" id="EMT22518"/>
    </source>
</evidence>
<dbReference type="InterPro" id="IPR005174">
    <property type="entry name" value="KIB1-4_b-propeller"/>
</dbReference>
<name>M8BL25_AEGTA</name>
<organism evidence="2">
    <name type="scientific">Aegilops tauschii</name>
    <name type="common">Tausch's goatgrass</name>
    <name type="synonym">Aegilops squarrosa</name>
    <dbReference type="NCBI Taxonomy" id="37682"/>
    <lineage>
        <taxon>Eukaryota</taxon>
        <taxon>Viridiplantae</taxon>
        <taxon>Streptophyta</taxon>
        <taxon>Embryophyta</taxon>
        <taxon>Tracheophyta</taxon>
        <taxon>Spermatophyta</taxon>
        <taxon>Magnoliopsida</taxon>
        <taxon>Liliopsida</taxon>
        <taxon>Poales</taxon>
        <taxon>Poaceae</taxon>
        <taxon>BOP clade</taxon>
        <taxon>Pooideae</taxon>
        <taxon>Triticodae</taxon>
        <taxon>Triticeae</taxon>
        <taxon>Triticinae</taxon>
        <taxon>Aegilops</taxon>
    </lineage>
</organism>
<reference evidence="2" key="1">
    <citation type="submission" date="2015-06" db="UniProtKB">
        <authorList>
            <consortium name="EnsemblPlants"/>
        </authorList>
    </citation>
    <scope>IDENTIFICATION</scope>
</reference>